<evidence type="ECO:0000313" key="3">
    <source>
        <dbReference type="Proteomes" id="UP000053789"/>
    </source>
</evidence>
<evidence type="ECO:0000256" key="1">
    <source>
        <dbReference type="SAM" id="MobiDB-lite"/>
    </source>
</evidence>
<sequence>MPDRNSGPSINSENYGDPVIEDATVGVKIDPKSYNQLSSSAEAAKNVRKQKAVGALEEAVDRAMEKVTVTSAETGGNDIDRSGIGGTTK</sequence>
<dbReference type="EMBL" id="KN847005">
    <property type="protein sequence ID" value="KIW87197.1"/>
    <property type="molecule type" value="Genomic_DNA"/>
</dbReference>
<dbReference type="GeneID" id="27705027"/>
<proteinExistence type="predicted"/>
<dbReference type="RefSeq" id="XP_016613866.1">
    <property type="nucleotide sequence ID" value="XM_016769807.1"/>
</dbReference>
<gene>
    <name evidence="2" type="ORF">Z519_12099</name>
</gene>
<dbReference type="HOGENOM" id="CLU_2454536_0_0_1"/>
<name>A0A0D2FKH9_CLAB1</name>
<keyword evidence="3" id="KW-1185">Reference proteome</keyword>
<dbReference type="OrthoDB" id="4507903at2759"/>
<evidence type="ECO:0000313" key="2">
    <source>
        <dbReference type="EMBL" id="KIW87197.1"/>
    </source>
</evidence>
<dbReference type="AlphaFoldDB" id="A0A0D2FKH9"/>
<reference evidence="2" key="1">
    <citation type="submission" date="2015-01" db="EMBL/GenBank/DDBJ databases">
        <title>The Genome Sequence of Cladophialophora bantiana CBS 173.52.</title>
        <authorList>
            <consortium name="The Broad Institute Genomics Platform"/>
            <person name="Cuomo C."/>
            <person name="de Hoog S."/>
            <person name="Gorbushina A."/>
            <person name="Stielow B."/>
            <person name="Teixiera M."/>
            <person name="Abouelleil A."/>
            <person name="Chapman S.B."/>
            <person name="Priest M."/>
            <person name="Young S.K."/>
            <person name="Wortman J."/>
            <person name="Nusbaum C."/>
            <person name="Birren B."/>
        </authorList>
    </citation>
    <scope>NUCLEOTIDE SEQUENCE [LARGE SCALE GENOMIC DNA]</scope>
    <source>
        <strain evidence="2">CBS 173.52</strain>
    </source>
</reference>
<organism evidence="2 3">
    <name type="scientific">Cladophialophora bantiana (strain ATCC 10958 / CBS 173.52 / CDC B-1940 / NIH 8579)</name>
    <name type="common">Xylohypha bantiana</name>
    <dbReference type="NCBI Taxonomy" id="1442370"/>
    <lineage>
        <taxon>Eukaryota</taxon>
        <taxon>Fungi</taxon>
        <taxon>Dikarya</taxon>
        <taxon>Ascomycota</taxon>
        <taxon>Pezizomycotina</taxon>
        <taxon>Eurotiomycetes</taxon>
        <taxon>Chaetothyriomycetidae</taxon>
        <taxon>Chaetothyriales</taxon>
        <taxon>Herpotrichiellaceae</taxon>
        <taxon>Cladophialophora</taxon>
    </lineage>
</organism>
<feature type="region of interest" description="Disordered" evidence="1">
    <location>
        <begin position="67"/>
        <end position="89"/>
    </location>
</feature>
<protein>
    <submittedName>
        <fullName evidence="2">Uncharacterized protein</fullName>
    </submittedName>
</protein>
<dbReference type="Proteomes" id="UP000053789">
    <property type="component" value="Unassembled WGS sequence"/>
</dbReference>
<dbReference type="VEuPathDB" id="FungiDB:Z519_12099"/>
<accession>A0A0D2FKH9</accession>